<accession>A0A2P2PLK1</accession>
<reference evidence="1" key="1">
    <citation type="submission" date="2018-02" db="EMBL/GenBank/DDBJ databases">
        <title>Rhizophora mucronata_Transcriptome.</title>
        <authorList>
            <person name="Meera S.P."/>
            <person name="Sreeshan A."/>
            <person name="Augustine A."/>
        </authorList>
    </citation>
    <scope>NUCLEOTIDE SEQUENCE</scope>
    <source>
        <tissue evidence="1">Leaf</tissue>
    </source>
</reference>
<dbReference type="AlphaFoldDB" id="A0A2P2PLK1"/>
<protein>
    <submittedName>
        <fullName evidence="1">Uncharacterized protein</fullName>
    </submittedName>
</protein>
<organism evidence="1">
    <name type="scientific">Rhizophora mucronata</name>
    <name type="common">Asiatic mangrove</name>
    <dbReference type="NCBI Taxonomy" id="61149"/>
    <lineage>
        <taxon>Eukaryota</taxon>
        <taxon>Viridiplantae</taxon>
        <taxon>Streptophyta</taxon>
        <taxon>Embryophyta</taxon>
        <taxon>Tracheophyta</taxon>
        <taxon>Spermatophyta</taxon>
        <taxon>Magnoliopsida</taxon>
        <taxon>eudicotyledons</taxon>
        <taxon>Gunneridae</taxon>
        <taxon>Pentapetalae</taxon>
        <taxon>rosids</taxon>
        <taxon>fabids</taxon>
        <taxon>Malpighiales</taxon>
        <taxon>Rhizophoraceae</taxon>
        <taxon>Rhizophora</taxon>
    </lineage>
</organism>
<name>A0A2P2PLK1_RHIMU</name>
<evidence type="ECO:0000313" key="1">
    <source>
        <dbReference type="EMBL" id="MBX55618.1"/>
    </source>
</evidence>
<dbReference type="EMBL" id="GGEC01075134">
    <property type="protein sequence ID" value="MBX55618.1"/>
    <property type="molecule type" value="Transcribed_RNA"/>
</dbReference>
<sequence>MFINCPILLVLGDFLVYEVSFLHSSFFPTKALVWVFCSDS</sequence>
<proteinExistence type="predicted"/>